<dbReference type="Pfam" id="PF00059">
    <property type="entry name" value="Lectin_C"/>
    <property type="match status" value="1"/>
</dbReference>
<comment type="caution">
    <text evidence="3">The sequence shown here is derived from an EMBL/GenBank/DDBJ whole genome shotgun (WGS) entry which is preliminary data.</text>
</comment>
<dbReference type="Gene3D" id="3.10.100.10">
    <property type="entry name" value="Mannose-Binding Protein A, subunit A"/>
    <property type="match status" value="1"/>
</dbReference>
<accession>A0ABR1CP25</accession>
<dbReference type="InterPro" id="IPR001304">
    <property type="entry name" value="C-type_lectin-like"/>
</dbReference>
<evidence type="ECO:0000313" key="4">
    <source>
        <dbReference type="Proteomes" id="UP001303046"/>
    </source>
</evidence>
<dbReference type="EMBL" id="JAVFWL010000003">
    <property type="protein sequence ID" value="KAK6740098.1"/>
    <property type="molecule type" value="Genomic_DNA"/>
</dbReference>
<name>A0ABR1CP25_NECAM</name>
<dbReference type="PANTHER" id="PTHR22803">
    <property type="entry name" value="MANNOSE, PHOSPHOLIPASE, LECTIN RECEPTOR RELATED"/>
    <property type="match status" value="1"/>
</dbReference>
<dbReference type="InterPro" id="IPR016187">
    <property type="entry name" value="CTDL_fold"/>
</dbReference>
<dbReference type="Proteomes" id="UP001303046">
    <property type="component" value="Unassembled WGS sequence"/>
</dbReference>
<protein>
    <recommendedName>
        <fullName evidence="2">C-type lectin domain-containing protein</fullName>
    </recommendedName>
</protein>
<keyword evidence="4" id="KW-1185">Reference proteome</keyword>
<evidence type="ECO:0000259" key="2">
    <source>
        <dbReference type="PROSITE" id="PS50041"/>
    </source>
</evidence>
<evidence type="ECO:0000313" key="3">
    <source>
        <dbReference type="EMBL" id="KAK6740098.1"/>
    </source>
</evidence>
<evidence type="ECO:0000256" key="1">
    <source>
        <dbReference type="SAM" id="MobiDB-lite"/>
    </source>
</evidence>
<feature type="domain" description="C-type lectin" evidence="2">
    <location>
        <begin position="27"/>
        <end position="119"/>
    </location>
</feature>
<feature type="compositionally biased region" description="Polar residues" evidence="1">
    <location>
        <begin position="1"/>
        <end position="16"/>
    </location>
</feature>
<gene>
    <name evidence="3" type="primary">Necator_chrIII.g9285</name>
    <name evidence="3" type="ORF">RB195_008520</name>
</gene>
<sequence>MSSTSLAGEESQTSPKTEPPSWKYCNETRMCYMQKFNIDSTRDEAEKYCNAYNGHLASIHSKEQNQFLLGRFEGPCDPSLREKHWLDGSEVNFQNWSEEQPNNLECNENSVLLRSGNFELETQSTKSVWLKCRHQVTLLRTNTSHYEPYNMSQELYTYLQSDGTWMNYDCDFFQCLHL</sequence>
<dbReference type="SMART" id="SM00034">
    <property type="entry name" value="CLECT"/>
    <property type="match status" value="1"/>
</dbReference>
<dbReference type="InterPro" id="IPR050111">
    <property type="entry name" value="C-type_lectin/snaclec_domain"/>
</dbReference>
<feature type="region of interest" description="Disordered" evidence="1">
    <location>
        <begin position="1"/>
        <end position="20"/>
    </location>
</feature>
<proteinExistence type="predicted"/>
<dbReference type="SUPFAM" id="SSF56436">
    <property type="entry name" value="C-type lectin-like"/>
    <property type="match status" value="1"/>
</dbReference>
<dbReference type="PROSITE" id="PS50041">
    <property type="entry name" value="C_TYPE_LECTIN_2"/>
    <property type="match status" value="1"/>
</dbReference>
<organism evidence="3 4">
    <name type="scientific">Necator americanus</name>
    <name type="common">Human hookworm</name>
    <dbReference type="NCBI Taxonomy" id="51031"/>
    <lineage>
        <taxon>Eukaryota</taxon>
        <taxon>Metazoa</taxon>
        <taxon>Ecdysozoa</taxon>
        <taxon>Nematoda</taxon>
        <taxon>Chromadorea</taxon>
        <taxon>Rhabditida</taxon>
        <taxon>Rhabditina</taxon>
        <taxon>Rhabditomorpha</taxon>
        <taxon>Strongyloidea</taxon>
        <taxon>Ancylostomatidae</taxon>
        <taxon>Bunostominae</taxon>
        <taxon>Necator</taxon>
    </lineage>
</organism>
<reference evidence="3 4" key="1">
    <citation type="submission" date="2023-08" db="EMBL/GenBank/DDBJ databases">
        <title>A Necator americanus chromosomal reference genome.</title>
        <authorList>
            <person name="Ilik V."/>
            <person name="Petrzelkova K.J."/>
            <person name="Pardy F."/>
            <person name="Fuh T."/>
            <person name="Niatou-Singa F.S."/>
            <person name="Gouil Q."/>
            <person name="Baker L."/>
            <person name="Ritchie M.E."/>
            <person name="Jex A.R."/>
            <person name="Gazzola D."/>
            <person name="Li H."/>
            <person name="Toshio Fujiwara R."/>
            <person name="Zhan B."/>
            <person name="Aroian R.V."/>
            <person name="Pafco B."/>
            <person name="Schwarz E.M."/>
        </authorList>
    </citation>
    <scope>NUCLEOTIDE SEQUENCE [LARGE SCALE GENOMIC DNA]</scope>
    <source>
        <strain evidence="3 4">Aroian</strain>
        <tissue evidence="3">Whole animal</tissue>
    </source>
</reference>
<dbReference type="InterPro" id="IPR016186">
    <property type="entry name" value="C-type_lectin-like/link_sf"/>
</dbReference>